<dbReference type="EMBL" id="CP006867">
    <property type="protein sequence ID" value="ALU12804.1"/>
    <property type="molecule type" value="Genomic_DNA"/>
</dbReference>
<protein>
    <submittedName>
        <fullName evidence="1">Uncharacterized protein</fullName>
    </submittedName>
</protein>
<reference evidence="1 2" key="1">
    <citation type="submission" date="2013-11" db="EMBL/GenBank/DDBJ databases">
        <title>Comparative genomics of Ignicoccus.</title>
        <authorList>
            <person name="Podar M."/>
        </authorList>
    </citation>
    <scope>NUCLEOTIDE SEQUENCE [LARGE SCALE GENOMIC DNA]</scope>
    <source>
        <strain evidence="1 2">DSM 13165</strain>
    </source>
</reference>
<proteinExistence type="predicted"/>
<sequence length="182" mass="19802">MSSQVPYGLSSGSLKCIRNAIENMLPSVCTQITILNSKKGNSGILIMCNGEIIKATINGNEVEYSKFFEKIGDDKDIVTVLFSAPPPEVSSLSEMTADSLITFDTESHYISSAGIVALGKAVLGLLYRLEALGIEITDFSLQVKKKIAFLRIESNEDVPWSRIEEIALEYLSPLGVKRVVPG</sequence>
<evidence type="ECO:0000313" key="2">
    <source>
        <dbReference type="Proteomes" id="UP000060778"/>
    </source>
</evidence>
<gene>
    <name evidence="1" type="ORF">EYM_07680</name>
</gene>
<accession>A0A0U2U9W8</accession>
<dbReference type="STRING" id="940295.EYM_07680"/>
<dbReference type="GeneID" id="30680908"/>
<dbReference type="Proteomes" id="UP000060778">
    <property type="component" value="Chromosome"/>
</dbReference>
<dbReference type="KEGG" id="iis:EYM_07680"/>
<dbReference type="RefSeq" id="WP_075050490.1">
    <property type="nucleotide sequence ID" value="NZ_CP006867.1"/>
</dbReference>
<evidence type="ECO:0000313" key="1">
    <source>
        <dbReference type="EMBL" id="ALU12804.1"/>
    </source>
</evidence>
<dbReference type="AlphaFoldDB" id="A0A0U2U9W8"/>
<name>A0A0U2U9W8_9CREN</name>
<organism evidence="1 2">
    <name type="scientific">Ignicoccus islandicus DSM 13165</name>
    <dbReference type="NCBI Taxonomy" id="940295"/>
    <lineage>
        <taxon>Archaea</taxon>
        <taxon>Thermoproteota</taxon>
        <taxon>Thermoprotei</taxon>
        <taxon>Desulfurococcales</taxon>
        <taxon>Desulfurococcaceae</taxon>
        <taxon>Ignicoccus</taxon>
    </lineage>
</organism>
<keyword evidence="2" id="KW-1185">Reference proteome</keyword>